<dbReference type="AlphaFoldDB" id="A0A1I0DB45"/>
<feature type="transmembrane region" description="Helical" evidence="7">
    <location>
        <begin position="186"/>
        <end position="202"/>
    </location>
</feature>
<feature type="transmembrane region" description="Helical" evidence="7">
    <location>
        <begin position="315"/>
        <end position="332"/>
    </location>
</feature>
<feature type="transmembrane region" description="Helical" evidence="7">
    <location>
        <begin position="223"/>
        <end position="243"/>
    </location>
</feature>
<dbReference type="GO" id="GO:0055085">
    <property type="term" value="P:transmembrane transport"/>
    <property type="evidence" value="ECO:0007669"/>
    <property type="project" value="InterPro"/>
</dbReference>
<feature type="transmembrane region" description="Helical" evidence="7">
    <location>
        <begin position="57"/>
        <end position="79"/>
    </location>
</feature>
<feature type="transmembrane region" description="Helical" evidence="7">
    <location>
        <begin position="99"/>
        <end position="128"/>
    </location>
</feature>
<dbReference type="PANTHER" id="PTHR43652:SF1">
    <property type="entry name" value="RESPONSE REGULATOR"/>
    <property type="match status" value="1"/>
</dbReference>
<evidence type="ECO:0000256" key="2">
    <source>
        <dbReference type="ARBA" id="ARBA00022448"/>
    </source>
</evidence>
<proteinExistence type="predicted"/>
<evidence type="ECO:0000256" key="6">
    <source>
        <dbReference type="ARBA" id="ARBA00023136"/>
    </source>
</evidence>
<evidence type="ECO:0000256" key="7">
    <source>
        <dbReference type="SAM" id="Phobius"/>
    </source>
</evidence>
<dbReference type="GO" id="GO:0005886">
    <property type="term" value="C:plasma membrane"/>
    <property type="evidence" value="ECO:0007669"/>
    <property type="project" value="TreeGrafter"/>
</dbReference>
<feature type="transmembrane region" description="Helical" evidence="7">
    <location>
        <begin position="364"/>
        <end position="386"/>
    </location>
</feature>
<evidence type="ECO:0000313" key="10">
    <source>
        <dbReference type="Proteomes" id="UP000198508"/>
    </source>
</evidence>
<keyword evidence="6 7" id="KW-0472">Membrane</keyword>
<dbReference type="EMBL" id="FOIM01000004">
    <property type="protein sequence ID" value="SET29521.1"/>
    <property type="molecule type" value="Genomic_DNA"/>
</dbReference>
<feature type="transmembrane region" description="Helical" evidence="7">
    <location>
        <begin position="249"/>
        <end position="268"/>
    </location>
</feature>
<evidence type="ECO:0000256" key="3">
    <source>
        <dbReference type="ARBA" id="ARBA00022692"/>
    </source>
</evidence>
<name>A0A1I0DB45_9FIRM</name>
<dbReference type="PANTHER" id="PTHR43652">
    <property type="entry name" value="BASIC AMINO ACID ANTIPORTER YFCC-RELATED"/>
    <property type="match status" value="1"/>
</dbReference>
<evidence type="ECO:0000313" key="9">
    <source>
        <dbReference type="EMBL" id="SET29521.1"/>
    </source>
</evidence>
<reference evidence="10" key="1">
    <citation type="submission" date="2016-10" db="EMBL/GenBank/DDBJ databases">
        <authorList>
            <person name="Varghese N."/>
            <person name="Submissions S."/>
        </authorList>
    </citation>
    <scope>NUCLEOTIDE SEQUENCE [LARGE SCALE GENOMIC DNA]</scope>
    <source>
        <strain evidence="10">NLAE-zl-G277</strain>
    </source>
</reference>
<gene>
    <name evidence="9" type="ORF">SAMN05216313_10493</name>
</gene>
<keyword evidence="5 7" id="KW-1133">Transmembrane helix</keyword>
<keyword evidence="10" id="KW-1185">Reference proteome</keyword>
<keyword evidence="2" id="KW-0813">Transport</keyword>
<protein>
    <submittedName>
        <fullName evidence="9">Anion transporter</fullName>
    </submittedName>
</protein>
<feature type="transmembrane region" description="Helical" evidence="7">
    <location>
        <begin position="280"/>
        <end position="303"/>
    </location>
</feature>
<dbReference type="Proteomes" id="UP000198508">
    <property type="component" value="Unassembled WGS sequence"/>
</dbReference>
<comment type="subcellular location">
    <subcellularLocation>
        <location evidence="1">Membrane</location>
        <topology evidence="1">Multi-pass membrane protein</topology>
    </subcellularLocation>
</comment>
<keyword evidence="4" id="KW-0677">Repeat</keyword>
<accession>A0A1I0DB45</accession>
<organism evidence="9 10">
    <name type="scientific">Enterocloster lavalensis</name>
    <dbReference type="NCBI Taxonomy" id="460384"/>
    <lineage>
        <taxon>Bacteria</taxon>
        <taxon>Bacillati</taxon>
        <taxon>Bacillota</taxon>
        <taxon>Clostridia</taxon>
        <taxon>Lachnospirales</taxon>
        <taxon>Lachnospiraceae</taxon>
        <taxon>Enterocloster</taxon>
    </lineage>
</organism>
<evidence type="ECO:0000259" key="8">
    <source>
        <dbReference type="Pfam" id="PF03600"/>
    </source>
</evidence>
<feature type="transmembrane region" description="Helical" evidence="7">
    <location>
        <begin position="5"/>
        <end position="21"/>
    </location>
</feature>
<dbReference type="InterPro" id="IPR004680">
    <property type="entry name" value="Cit_transptr-like_dom"/>
</dbReference>
<dbReference type="Pfam" id="PF03600">
    <property type="entry name" value="CitMHS"/>
    <property type="match status" value="1"/>
</dbReference>
<keyword evidence="3 7" id="KW-0812">Transmembrane</keyword>
<dbReference type="InterPro" id="IPR051679">
    <property type="entry name" value="DASS-Related_Transporters"/>
</dbReference>
<dbReference type="RefSeq" id="WP_092361299.1">
    <property type="nucleotide sequence ID" value="NZ_DAINWJ010000412.1"/>
</dbReference>
<dbReference type="STRING" id="460384.SAMN05216313_10493"/>
<evidence type="ECO:0000256" key="5">
    <source>
        <dbReference type="ARBA" id="ARBA00022989"/>
    </source>
</evidence>
<dbReference type="GeneID" id="93276300"/>
<evidence type="ECO:0000256" key="4">
    <source>
        <dbReference type="ARBA" id="ARBA00022737"/>
    </source>
</evidence>
<feature type="transmembrane region" description="Helical" evidence="7">
    <location>
        <begin position="398"/>
        <end position="420"/>
    </location>
</feature>
<sequence length="421" mass="43950">MTIQAVLTAVILLVVTYMFFSPRFPNAVVATVGAIAVALTGTVAFKSVFTYYASTSIVLMAGMMIIGGGMFHTGFAGWMGNSIVKLTGRGERSIQIVAILAGGIMSSVCSGSASLMILYPILCSICLASNLSINRVLLPMFAGIGFGTFMTLAGSGMCSTTASILIESGYEGWEFFSPTTVGLPRAIIYFVILLFFMGRVLPDKFVKPDEAEAAKSAGLPDKLNGKMITSGVILVLTVVGMVVNSPVCPMYICAAIGAVAAVLTGCLNQKQMFASINWSTVFMIGGMTAVAKGVEASGLGAVIADSIMNLVGADSSPLLIVFVIFLVTGVITQFMSNNAAVALMAPIGIAIAEAMGIAPHAFVMAALFGSGICCLTPMATPIMAFVMEGGHYTPRDIFRWGLLEGLASLVAAMVFIPIFWL</sequence>
<feature type="transmembrane region" description="Helical" evidence="7">
    <location>
        <begin position="27"/>
        <end position="45"/>
    </location>
</feature>
<evidence type="ECO:0000256" key="1">
    <source>
        <dbReference type="ARBA" id="ARBA00004141"/>
    </source>
</evidence>
<feature type="transmembrane region" description="Helical" evidence="7">
    <location>
        <begin position="140"/>
        <end position="166"/>
    </location>
</feature>
<feature type="domain" description="Citrate transporter-like" evidence="8">
    <location>
        <begin position="23"/>
        <end position="366"/>
    </location>
</feature>